<reference evidence="1" key="1">
    <citation type="journal article" date="2020" name="Fungal Divers.">
        <title>Resolving the Mortierellaceae phylogeny through synthesis of multi-gene phylogenetics and phylogenomics.</title>
        <authorList>
            <person name="Vandepol N."/>
            <person name="Liber J."/>
            <person name="Desiro A."/>
            <person name="Na H."/>
            <person name="Kennedy M."/>
            <person name="Barry K."/>
            <person name="Grigoriev I.V."/>
            <person name="Miller A.N."/>
            <person name="O'Donnell K."/>
            <person name="Stajich J.E."/>
            <person name="Bonito G."/>
        </authorList>
    </citation>
    <scope>NUCLEOTIDE SEQUENCE</scope>
    <source>
        <strain evidence="1">KOD948</strain>
    </source>
</reference>
<dbReference type="EMBL" id="JAAAJA010000277">
    <property type="protein sequence ID" value="KAG0256998.1"/>
    <property type="molecule type" value="Genomic_DNA"/>
</dbReference>
<dbReference type="OrthoDB" id="10393588at2759"/>
<name>A0A9P6Q1M7_9FUNG</name>
<accession>A0A9P6Q1M7</accession>
<sequence length="114" mass="13145">MSCTIILSSNEVCDEFLRQLANHVILVNELHLTLSWKLGKSQLRALAKVLAQTNLRLLTLDMNNADEHRVTHHKVPKYTSYCALMELILNRKIQKLVLKRLNYFGSPTRDFPEG</sequence>
<dbReference type="AlphaFoldDB" id="A0A9P6Q1M7"/>
<evidence type="ECO:0000313" key="1">
    <source>
        <dbReference type="EMBL" id="KAG0256998.1"/>
    </source>
</evidence>
<gene>
    <name evidence="1" type="ORF">BG011_004227</name>
</gene>
<protein>
    <submittedName>
        <fullName evidence="1">Uncharacterized protein</fullName>
    </submittedName>
</protein>
<organism evidence="1 2">
    <name type="scientific">Mortierella polycephala</name>
    <dbReference type="NCBI Taxonomy" id="41804"/>
    <lineage>
        <taxon>Eukaryota</taxon>
        <taxon>Fungi</taxon>
        <taxon>Fungi incertae sedis</taxon>
        <taxon>Mucoromycota</taxon>
        <taxon>Mortierellomycotina</taxon>
        <taxon>Mortierellomycetes</taxon>
        <taxon>Mortierellales</taxon>
        <taxon>Mortierellaceae</taxon>
        <taxon>Mortierella</taxon>
    </lineage>
</organism>
<evidence type="ECO:0000313" key="2">
    <source>
        <dbReference type="Proteomes" id="UP000726737"/>
    </source>
</evidence>
<comment type="caution">
    <text evidence="1">The sequence shown here is derived from an EMBL/GenBank/DDBJ whole genome shotgun (WGS) entry which is preliminary data.</text>
</comment>
<dbReference type="Proteomes" id="UP000726737">
    <property type="component" value="Unassembled WGS sequence"/>
</dbReference>
<keyword evidence="2" id="KW-1185">Reference proteome</keyword>
<proteinExistence type="predicted"/>